<dbReference type="InterPro" id="IPR011032">
    <property type="entry name" value="GroES-like_sf"/>
</dbReference>
<name>A0AA39LCM8_SARSR</name>
<dbReference type="EMBL" id="JAPDFR010000001">
    <property type="protein sequence ID" value="KAK0392881.1"/>
    <property type="molecule type" value="Genomic_DNA"/>
</dbReference>
<reference evidence="2" key="1">
    <citation type="submission" date="2022-10" db="EMBL/GenBank/DDBJ databases">
        <title>Determination and structural analysis of whole genome sequence of Sarocladium strictum F4-1.</title>
        <authorList>
            <person name="Hu L."/>
            <person name="Jiang Y."/>
        </authorList>
    </citation>
    <scope>NUCLEOTIDE SEQUENCE</scope>
    <source>
        <strain evidence="2">F4-1</strain>
    </source>
</reference>
<dbReference type="Proteomes" id="UP001175261">
    <property type="component" value="Unassembled WGS sequence"/>
</dbReference>
<accession>A0AA39LCM8</accession>
<evidence type="ECO:0000256" key="1">
    <source>
        <dbReference type="SAM" id="MobiDB-lite"/>
    </source>
</evidence>
<dbReference type="SUPFAM" id="SSF51735">
    <property type="entry name" value="NAD(P)-binding Rossmann-fold domains"/>
    <property type="match status" value="1"/>
</dbReference>
<evidence type="ECO:0000313" key="2">
    <source>
        <dbReference type="EMBL" id="KAK0392881.1"/>
    </source>
</evidence>
<keyword evidence="3" id="KW-1185">Reference proteome</keyword>
<dbReference type="InterPro" id="IPR036291">
    <property type="entry name" value="NAD(P)-bd_dom_sf"/>
</dbReference>
<dbReference type="Gene3D" id="3.40.50.720">
    <property type="entry name" value="NAD(P)-binding Rossmann-like Domain"/>
    <property type="match status" value="1"/>
</dbReference>
<feature type="region of interest" description="Disordered" evidence="1">
    <location>
        <begin position="45"/>
        <end position="65"/>
    </location>
</feature>
<comment type="caution">
    <text evidence="2">The sequence shown here is derived from an EMBL/GenBank/DDBJ whole genome shotgun (WGS) entry which is preliminary data.</text>
</comment>
<gene>
    <name evidence="2" type="ORF">NLU13_2375</name>
</gene>
<sequence length="316" mass="33336">MQVAQVTDWSAPPHITTQPLPEASTDELVRLRLLASGIHQVVRSRASGQHYTSGPLPHTPGVDGTGVDPDTGKIYYFSILGGGSPSTGTFAEHVLVKRRHTVEVPEGVDPVLAAALTNPVMSSWMALKFRATLEAGWSCVILGATSASGKIAVKVARQLGAVKVFGAARGEAALKELDLDGYAVLNSDRPEETDFSAVSSATVLLDYLWGPWPVAYLVSTAKAGVKTPLQIVSIGSMAGESTPLVSQTLRSRDVTIRGAGPGSWSPQAMAEEVPGMLNVLKGMKDDGKMVKKMSLGQVEEAWGIKGPRVVLVNEAT</sequence>
<dbReference type="AlphaFoldDB" id="A0AA39LCM8"/>
<dbReference type="GO" id="GO:0016491">
    <property type="term" value="F:oxidoreductase activity"/>
    <property type="evidence" value="ECO:0007669"/>
    <property type="project" value="TreeGrafter"/>
</dbReference>
<proteinExistence type="predicted"/>
<dbReference type="SUPFAM" id="SSF50129">
    <property type="entry name" value="GroES-like"/>
    <property type="match status" value="1"/>
</dbReference>
<dbReference type="Gene3D" id="3.90.180.10">
    <property type="entry name" value="Medium-chain alcohol dehydrogenases, catalytic domain"/>
    <property type="match status" value="1"/>
</dbReference>
<dbReference type="PANTHER" id="PTHR43677">
    <property type="entry name" value="SHORT-CHAIN DEHYDROGENASE/REDUCTASE"/>
    <property type="match status" value="1"/>
</dbReference>
<protein>
    <submittedName>
        <fullName evidence="2">Uncharacterized protein</fullName>
    </submittedName>
</protein>
<dbReference type="InterPro" id="IPR051397">
    <property type="entry name" value="Zn-ADH-like_protein"/>
</dbReference>
<evidence type="ECO:0000313" key="3">
    <source>
        <dbReference type="Proteomes" id="UP001175261"/>
    </source>
</evidence>
<organism evidence="2 3">
    <name type="scientific">Sarocladium strictum</name>
    <name type="common">Black bundle disease fungus</name>
    <name type="synonym">Acremonium strictum</name>
    <dbReference type="NCBI Taxonomy" id="5046"/>
    <lineage>
        <taxon>Eukaryota</taxon>
        <taxon>Fungi</taxon>
        <taxon>Dikarya</taxon>
        <taxon>Ascomycota</taxon>
        <taxon>Pezizomycotina</taxon>
        <taxon>Sordariomycetes</taxon>
        <taxon>Hypocreomycetidae</taxon>
        <taxon>Hypocreales</taxon>
        <taxon>Sarocladiaceae</taxon>
        <taxon>Sarocladium</taxon>
    </lineage>
</organism>
<feature type="region of interest" description="Disordered" evidence="1">
    <location>
        <begin position="1"/>
        <end position="20"/>
    </location>
</feature>
<dbReference type="PANTHER" id="PTHR43677:SF11">
    <property type="entry name" value="ZINC-CONTAINING ALCOHOL DEHYDROGENASE"/>
    <property type="match status" value="1"/>
</dbReference>